<evidence type="ECO:0000256" key="1">
    <source>
        <dbReference type="SAM" id="Phobius"/>
    </source>
</evidence>
<dbReference type="Proteomes" id="UP000000844">
    <property type="component" value="Chromosome"/>
</dbReference>
<protein>
    <recommendedName>
        <fullName evidence="2">Protein-glutamine gamma-glutamyltransferase-like C-terminal domain-containing protein</fullName>
    </recommendedName>
</protein>
<feature type="transmembrane region" description="Helical" evidence="1">
    <location>
        <begin position="20"/>
        <end position="43"/>
    </location>
</feature>
<dbReference type="STRING" id="446470.Snas_1847"/>
<dbReference type="Pfam" id="PF13559">
    <property type="entry name" value="DUF4129"/>
    <property type="match status" value="1"/>
</dbReference>
<accession>D3PYH6</accession>
<proteinExistence type="predicted"/>
<name>D3PYH6_STANL</name>
<dbReference type="KEGG" id="sna:Snas_1847"/>
<organism evidence="3 4">
    <name type="scientific">Stackebrandtia nassauensis (strain DSM 44728 / CIP 108903 / NRRL B-16338 / NBRC 102104 / LLR-40K-21)</name>
    <dbReference type="NCBI Taxonomy" id="446470"/>
    <lineage>
        <taxon>Bacteria</taxon>
        <taxon>Bacillati</taxon>
        <taxon>Actinomycetota</taxon>
        <taxon>Actinomycetes</taxon>
        <taxon>Glycomycetales</taxon>
        <taxon>Glycomycetaceae</taxon>
        <taxon>Stackebrandtia</taxon>
    </lineage>
</organism>
<dbReference type="OrthoDB" id="3389322at2"/>
<keyword evidence="4" id="KW-1185">Reference proteome</keyword>
<keyword evidence="1" id="KW-0812">Transmembrane</keyword>
<sequence>MNWWTHPVADIGDWFPGGLYGLGLTVLLIGLAIGLLLQPFGLYRFSHRFAKKDKPKDATDIVVAEPVADEALPELPSDALLARAQQFMATGDYRNAVREWLRVAVRDLVERAVIEHRPGWTVTELARAAGQALPPIAASLDEAARVFSDIWYGGYEANLEAATRMRDLHMTITATVSANPPVATVTMEAP</sequence>
<dbReference type="AlphaFoldDB" id="D3PYH6"/>
<keyword evidence="1" id="KW-0472">Membrane</keyword>
<evidence type="ECO:0000313" key="4">
    <source>
        <dbReference type="Proteomes" id="UP000000844"/>
    </source>
</evidence>
<evidence type="ECO:0000313" key="3">
    <source>
        <dbReference type="EMBL" id="ADD41543.1"/>
    </source>
</evidence>
<dbReference type="EMBL" id="CP001778">
    <property type="protein sequence ID" value="ADD41543.1"/>
    <property type="molecule type" value="Genomic_DNA"/>
</dbReference>
<gene>
    <name evidence="3" type="ordered locus">Snas_1847</name>
</gene>
<dbReference type="RefSeq" id="WP_013017114.1">
    <property type="nucleotide sequence ID" value="NC_013947.1"/>
</dbReference>
<dbReference type="HOGENOM" id="CLU_1376800_0_0_11"/>
<feature type="domain" description="Protein-glutamine gamma-glutamyltransferase-like C-terminal" evidence="2">
    <location>
        <begin position="104"/>
        <end position="168"/>
    </location>
</feature>
<dbReference type="InterPro" id="IPR025403">
    <property type="entry name" value="TgpA-like_C"/>
</dbReference>
<reference evidence="3 4" key="1">
    <citation type="journal article" date="2009" name="Stand. Genomic Sci.">
        <title>Complete genome sequence of Stackebrandtia nassauensis type strain (LLR-40K-21).</title>
        <authorList>
            <person name="Munk C."/>
            <person name="Lapidus A."/>
            <person name="Copeland A."/>
            <person name="Jando M."/>
            <person name="Mayilraj S."/>
            <person name="Glavina Del Rio T."/>
            <person name="Nolan M."/>
            <person name="Chen F."/>
            <person name="Lucas S."/>
            <person name="Tice H."/>
            <person name="Cheng J.F."/>
            <person name="Han C."/>
            <person name="Detter J.C."/>
            <person name="Bruce D."/>
            <person name="Goodwin L."/>
            <person name="Chain P."/>
            <person name="Pitluck S."/>
            <person name="Goker M."/>
            <person name="Ovchinikova G."/>
            <person name="Pati A."/>
            <person name="Ivanova N."/>
            <person name="Mavromatis K."/>
            <person name="Chen A."/>
            <person name="Palaniappan K."/>
            <person name="Land M."/>
            <person name="Hauser L."/>
            <person name="Chang Y.J."/>
            <person name="Jeffries C.D."/>
            <person name="Bristow J."/>
            <person name="Eisen J.A."/>
            <person name="Markowitz V."/>
            <person name="Hugenholtz P."/>
            <person name="Kyrpides N.C."/>
            <person name="Klenk H.P."/>
        </authorList>
    </citation>
    <scope>NUCLEOTIDE SEQUENCE [LARGE SCALE GENOMIC DNA]</scope>
    <source>
        <strain evidence="4">DSM 44728 / CIP 108903 / NRRL B-16338 / NBRC 102104 / LLR-40K-21</strain>
    </source>
</reference>
<keyword evidence="1" id="KW-1133">Transmembrane helix</keyword>
<evidence type="ECO:0000259" key="2">
    <source>
        <dbReference type="Pfam" id="PF13559"/>
    </source>
</evidence>